<sequence length="36" mass="3874">VTTRKRTANAEVGGSSKKSKKEDTIHLPSDDEMVGT</sequence>
<reference evidence="2 3" key="1">
    <citation type="journal article" date="2018" name="Front. Plant Sci.">
        <title>Red Clover (Trifolium pratense) and Zigzag Clover (T. medium) - A Picture of Genomic Similarities and Differences.</title>
        <authorList>
            <person name="Dluhosova J."/>
            <person name="Istvanek J."/>
            <person name="Nedelnik J."/>
            <person name="Repkova J."/>
        </authorList>
    </citation>
    <scope>NUCLEOTIDE SEQUENCE [LARGE SCALE GENOMIC DNA]</scope>
    <source>
        <strain evidence="3">cv. 10/8</strain>
        <tissue evidence="2">Leaf</tissue>
    </source>
</reference>
<dbReference type="Proteomes" id="UP000265520">
    <property type="component" value="Unassembled WGS sequence"/>
</dbReference>
<accession>A0A392VJH5</accession>
<dbReference type="AlphaFoldDB" id="A0A392VJH5"/>
<evidence type="ECO:0000313" key="2">
    <source>
        <dbReference type="EMBL" id="MCI87121.1"/>
    </source>
</evidence>
<dbReference type="EMBL" id="LXQA011157995">
    <property type="protein sequence ID" value="MCI87121.1"/>
    <property type="molecule type" value="Genomic_DNA"/>
</dbReference>
<name>A0A392VJH5_9FABA</name>
<evidence type="ECO:0000313" key="3">
    <source>
        <dbReference type="Proteomes" id="UP000265520"/>
    </source>
</evidence>
<proteinExistence type="predicted"/>
<evidence type="ECO:0000256" key="1">
    <source>
        <dbReference type="SAM" id="MobiDB-lite"/>
    </source>
</evidence>
<feature type="compositionally biased region" description="Basic and acidic residues" evidence="1">
    <location>
        <begin position="20"/>
        <end position="29"/>
    </location>
</feature>
<organism evidence="2 3">
    <name type="scientific">Trifolium medium</name>
    <dbReference type="NCBI Taxonomy" id="97028"/>
    <lineage>
        <taxon>Eukaryota</taxon>
        <taxon>Viridiplantae</taxon>
        <taxon>Streptophyta</taxon>
        <taxon>Embryophyta</taxon>
        <taxon>Tracheophyta</taxon>
        <taxon>Spermatophyta</taxon>
        <taxon>Magnoliopsida</taxon>
        <taxon>eudicotyledons</taxon>
        <taxon>Gunneridae</taxon>
        <taxon>Pentapetalae</taxon>
        <taxon>rosids</taxon>
        <taxon>fabids</taxon>
        <taxon>Fabales</taxon>
        <taxon>Fabaceae</taxon>
        <taxon>Papilionoideae</taxon>
        <taxon>50 kb inversion clade</taxon>
        <taxon>NPAAA clade</taxon>
        <taxon>Hologalegina</taxon>
        <taxon>IRL clade</taxon>
        <taxon>Trifolieae</taxon>
        <taxon>Trifolium</taxon>
    </lineage>
</organism>
<protein>
    <submittedName>
        <fullName evidence="2">Uncharacterized protein</fullName>
    </submittedName>
</protein>
<feature type="region of interest" description="Disordered" evidence="1">
    <location>
        <begin position="1"/>
        <end position="36"/>
    </location>
</feature>
<keyword evidence="3" id="KW-1185">Reference proteome</keyword>
<feature type="non-terminal residue" evidence="2">
    <location>
        <position position="1"/>
    </location>
</feature>
<comment type="caution">
    <text evidence="2">The sequence shown here is derived from an EMBL/GenBank/DDBJ whole genome shotgun (WGS) entry which is preliminary data.</text>
</comment>